<dbReference type="Proteomes" id="UP001241571">
    <property type="component" value="Unassembled WGS sequence"/>
</dbReference>
<dbReference type="RefSeq" id="WP_285908144.1">
    <property type="nucleotide sequence ID" value="NZ_JASUBC010000022.1"/>
</dbReference>
<evidence type="ECO:0000259" key="1">
    <source>
        <dbReference type="Pfam" id="PF08341"/>
    </source>
</evidence>
<dbReference type="EMBL" id="JASUBT010000026">
    <property type="protein sequence ID" value="MDL4937612.1"/>
    <property type="molecule type" value="Genomic_DNA"/>
</dbReference>
<sequence>MRKKFSGLKKIFVFLITFINIVSPFLSSQLVYAADISSTNTVKYQAFTNGGYRHSSNNYDVYSGALFLRELGSRDTGQNSITAFCFNAGRTMPPEITVLDAGFDSVIVNTKYDRESNVSSLYEYSDSPALNKEEFNKKIKQILYNGYPTNGSNFNSGTDSISLSAFRRATQKAIWAYTDGGADMNIDNVVDHFQFPQNEKNMLRRLLEATNDVPNNFVVDFYRADTQGMQNIVTGRIDSSTPEVPKEKDIVISKVNLGGEEIAGAKIQINQGNKEVASWTSEAGKNHELSLLPGDYVFHEEAAPKGYVVVTDITFTVNTDGTVTVKDANGNKVVAANNQLTVTDETEYVNPTGTLRTTVKADSTVANATKAAEVTAEKAATGVEVTDTLTYEGLVPEKVYSVTGELYEVKDGQVVGTAKATATKEFTVSKEGKGEWQLAFGQVTGLEAGKTYVVYETATSKDNLVDTNKDNTPEEKHVVEHKNPGDKAQTVVVTPEVPKEKDIVISKVNLGGEEIAGAKIQINQGNKEVASWTSE</sequence>
<evidence type="ECO:0000313" key="5">
    <source>
        <dbReference type="Proteomes" id="UP001241571"/>
    </source>
</evidence>
<protein>
    <submittedName>
        <fullName evidence="4">Thioester-forming surface-anchored protein</fullName>
    </submittedName>
</protein>
<name>A0ABD4ZY50_ENTGA</name>
<feature type="domain" description="T-Q ester bond containing" evidence="3">
    <location>
        <begin position="355"/>
        <end position="493"/>
    </location>
</feature>
<dbReference type="Gene3D" id="2.60.40.3930">
    <property type="match status" value="1"/>
</dbReference>
<dbReference type="Gene3D" id="2.60.40.10">
    <property type="entry name" value="Immunoglobulins"/>
    <property type="match status" value="1"/>
</dbReference>
<proteinExistence type="predicted"/>
<evidence type="ECO:0000259" key="3">
    <source>
        <dbReference type="Pfam" id="PF18202"/>
    </source>
</evidence>
<dbReference type="Pfam" id="PF17802">
    <property type="entry name" value="SpaA"/>
    <property type="match status" value="1"/>
</dbReference>
<dbReference type="Pfam" id="PF18202">
    <property type="entry name" value="TQ"/>
    <property type="match status" value="1"/>
</dbReference>
<evidence type="ECO:0000313" key="4">
    <source>
        <dbReference type="EMBL" id="MDL4937612.1"/>
    </source>
</evidence>
<dbReference type="InterPro" id="IPR041100">
    <property type="entry name" value="TQ"/>
</dbReference>
<dbReference type="AlphaFoldDB" id="A0ABD4ZY50"/>
<accession>A0ABD4ZY50</accession>
<dbReference type="InterPro" id="IPR013552">
    <property type="entry name" value="Thioester_dom"/>
</dbReference>
<feature type="non-terminal residue" evidence="4">
    <location>
        <position position="535"/>
    </location>
</feature>
<comment type="caution">
    <text evidence="4">The sequence shown here is derived from an EMBL/GenBank/DDBJ whole genome shotgun (WGS) entry which is preliminary data.</text>
</comment>
<dbReference type="InterPro" id="IPR041033">
    <property type="entry name" value="SpaA_PFL_dom_1"/>
</dbReference>
<feature type="domain" description="SpaA-like prealbumin fold" evidence="2">
    <location>
        <begin position="249"/>
        <end position="327"/>
    </location>
</feature>
<dbReference type="InterPro" id="IPR013783">
    <property type="entry name" value="Ig-like_fold"/>
</dbReference>
<dbReference type="NCBIfam" id="TIGR03934">
    <property type="entry name" value="TQXA_dom"/>
    <property type="match status" value="1"/>
</dbReference>
<dbReference type="NCBIfam" id="NF012162">
    <property type="entry name" value="surf_Nterm_1"/>
    <property type="match status" value="1"/>
</dbReference>
<dbReference type="InterPro" id="IPR023849">
    <property type="entry name" value="TQXA_dom"/>
</dbReference>
<gene>
    <name evidence="4" type="ORF">QRX88_18075</name>
</gene>
<organism evidence="4 5">
    <name type="scientific">Enterococcus gallinarum</name>
    <dbReference type="NCBI Taxonomy" id="1353"/>
    <lineage>
        <taxon>Bacteria</taxon>
        <taxon>Bacillati</taxon>
        <taxon>Bacillota</taxon>
        <taxon>Bacilli</taxon>
        <taxon>Lactobacillales</taxon>
        <taxon>Enterococcaceae</taxon>
        <taxon>Enterococcus</taxon>
    </lineage>
</organism>
<dbReference type="Gene3D" id="1.10.150.480">
    <property type="match status" value="1"/>
</dbReference>
<feature type="domain" description="Thioester" evidence="1">
    <location>
        <begin position="83"/>
        <end position="187"/>
    </location>
</feature>
<evidence type="ECO:0000259" key="2">
    <source>
        <dbReference type="Pfam" id="PF17802"/>
    </source>
</evidence>
<dbReference type="NCBIfam" id="NF033903">
    <property type="entry name" value="VaFE_rpt"/>
    <property type="match status" value="1"/>
</dbReference>
<reference evidence="4 5" key="1">
    <citation type="submission" date="2023-06" db="EMBL/GenBank/DDBJ databases">
        <title>Acute promotion of culturable opportunistic pathogens and persistent increase of antibiotic resistance following antibiotic exposure in mouse gut microbiota.</title>
        <authorList>
            <person name="Li L."/>
            <person name="Wang B."/>
            <person name="Sun Y."/>
            <person name="Wang M."/>
            <person name="Xu H."/>
        </authorList>
    </citation>
    <scope>NUCLEOTIDE SEQUENCE [LARGE SCALE GENOMIC DNA]</scope>
    <source>
        <strain evidence="4 5">CRI2_2</strain>
    </source>
</reference>
<dbReference type="Pfam" id="PF08341">
    <property type="entry name" value="TED"/>
    <property type="match status" value="1"/>
</dbReference>